<organism evidence="2 5">
    <name type="scientific">Ustilaginoidea virens</name>
    <name type="common">Rice false smut fungus</name>
    <name type="synonym">Villosiclava virens</name>
    <dbReference type="NCBI Taxonomy" id="1159556"/>
    <lineage>
        <taxon>Eukaryota</taxon>
        <taxon>Fungi</taxon>
        <taxon>Dikarya</taxon>
        <taxon>Ascomycota</taxon>
        <taxon>Pezizomycotina</taxon>
        <taxon>Sordariomycetes</taxon>
        <taxon>Hypocreomycetidae</taxon>
        <taxon>Hypocreales</taxon>
        <taxon>Clavicipitaceae</taxon>
        <taxon>Ustilaginoidea</taxon>
    </lineage>
</organism>
<reference evidence="5" key="2">
    <citation type="journal article" date="2016" name="Genome Announc.">
        <title>Genome sequence of Ustilaginoidea virens IPU010, a rice pathogenic fungus causing false smut.</title>
        <authorList>
            <person name="Kumagai T."/>
            <person name="Ishii T."/>
            <person name="Terai G."/>
            <person name="Umemura M."/>
            <person name="Machida M."/>
            <person name="Asai K."/>
        </authorList>
    </citation>
    <scope>NUCLEOTIDE SEQUENCE [LARGE SCALE GENOMIC DNA]</scope>
    <source>
        <strain evidence="5">IPU010</strain>
    </source>
</reference>
<dbReference type="Proteomes" id="UP000027002">
    <property type="component" value="Chromosome 2"/>
</dbReference>
<dbReference type="KEGG" id="uvi:66063887"/>
<evidence type="ECO:0000313" key="4">
    <source>
        <dbReference type="Proteomes" id="UP000027002"/>
    </source>
</evidence>
<feature type="compositionally biased region" description="Polar residues" evidence="1">
    <location>
        <begin position="17"/>
        <end position="26"/>
    </location>
</feature>
<dbReference type="EMBL" id="CP072754">
    <property type="protein sequence ID" value="QUC18868.1"/>
    <property type="molecule type" value="Genomic_DNA"/>
</dbReference>
<name>A0A063C689_USTVR</name>
<evidence type="ECO:0000313" key="2">
    <source>
        <dbReference type="EMBL" id="GAO18572.1"/>
    </source>
</evidence>
<sequence>MTLLMNGALPPSEEPPQATSTSQSLPQRLQTFKLQQQQLADLRREEQQRKWQEINDALSNFHITPAAEDQNFAELAEEVRGYESYISIGHPPQDQQAGEASSHSLRRWPRASAAKKNERTAARNGQLFRDDPDAVLQPLRCPGNGQVIFWFPDSLPELRKTGENALNQIVLHLDDNFDFSLHREAKIEWISRRWVKLDF</sequence>
<feature type="region of interest" description="Disordered" evidence="1">
    <location>
        <begin position="1"/>
        <end position="28"/>
    </location>
</feature>
<dbReference type="HOGENOM" id="CLU_1373139_0_0_1"/>
<dbReference type="GeneID" id="66063887"/>
<feature type="compositionally biased region" description="Polar residues" evidence="1">
    <location>
        <begin position="93"/>
        <end position="103"/>
    </location>
</feature>
<keyword evidence="4" id="KW-1185">Reference proteome</keyword>
<gene>
    <name evidence="3" type="ORF">UV8b_03109</name>
    <name evidence="2" type="ORF">UVI_02021600</name>
</gene>
<dbReference type="Proteomes" id="UP000054053">
    <property type="component" value="Unassembled WGS sequence"/>
</dbReference>
<reference evidence="3" key="3">
    <citation type="submission" date="2020-03" db="EMBL/GenBank/DDBJ databases">
        <title>A mixture of massive structural variations and highly conserved coding sequences in Ustilaginoidea virens genome.</title>
        <authorList>
            <person name="Zhang K."/>
            <person name="Zhao Z."/>
            <person name="Zhang Z."/>
            <person name="Li Y."/>
            <person name="Hsiang T."/>
            <person name="Sun W."/>
        </authorList>
    </citation>
    <scope>NUCLEOTIDE SEQUENCE</scope>
    <source>
        <strain evidence="3">UV-8b</strain>
    </source>
</reference>
<evidence type="ECO:0000256" key="1">
    <source>
        <dbReference type="SAM" id="MobiDB-lite"/>
    </source>
</evidence>
<feature type="region of interest" description="Disordered" evidence="1">
    <location>
        <begin position="90"/>
        <end position="121"/>
    </location>
</feature>
<accession>A0A063C689</accession>
<evidence type="ECO:0000313" key="5">
    <source>
        <dbReference type="Proteomes" id="UP000054053"/>
    </source>
</evidence>
<dbReference type="EMBL" id="BBTG02000008">
    <property type="protein sequence ID" value="GAO18572.1"/>
    <property type="molecule type" value="Genomic_DNA"/>
</dbReference>
<dbReference type="AlphaFoldDB" id="A0A063C689"/>
<proteinExistence type="predicted"/>
<protein>
    <submittedName>
        <fullName evidence="2">Uncharacterized protein</fullName>
    </submittedName>
</protein>
<dbReference type="RefSeq" id="XP_042996541.1">
    <property type="nucleotide sequence ID" value="XM_043140607.1"/>
</dbReference>
<reference evidence="2" key="1">
    <citation type="journal article" date="2016" name="Genome Announc.">
        <title>Genome Sequence of Ustilaginoidea virens IPU010, a Rice Pathogenic Fungus Causing False Smut.</title>
        <authorList>
            <person name="Kumagai T."/>
            <person name="Ishii T."/>
            <person name="Terai G."/>
            <person name="Umemura M."/>
            <person name="Machida M."/>
            <person name="Asai K."/>
        </authorList>
    </citation>
    <scope>NUCLEOTIDE SEQUENCE [LARGE SCALE GENOMIC DNA]</scope>
    <source>
        <strain evidence="2">IPU010</strain>
    </source>
</reference>
<evidence type="ECO:0000313" key="3">
    <source>
        <dbReference type="EMBL" id="QUC18868.1"/>
    </source>
</evidence>